<accession>A0ABQ0I114</accession>
<dbReference type="Proteomes" id="UP000008372">
    <property type="component" value="Unassembled WGS sequence"/>
</dbReference>
<keyword evidence="1" id="KW-0175">Coiled coil</keyword>
<gene>
    <name evidence="2" type="ORF">GAGA_0152</name>
</gene>
<protein>
    <submittedName>
        <fullName evidence="2">Uncharacterized protein</fullName>
    </submittedName>
</protein>
<evidence type="ECO:0000256" key="1">
    <source>
        <dbReference type="SAM" id="Coils"/>
    </source>
</evidence>
<proteinExistence type="predicted"/>
<dbReference type="EMBL" id="BAEK01000004">
    <property type="protein sequence ID" value="GAC03017.1"/>
    <property type="molecule type" value="Genomic_DNA"/>
</dbReference>
<keyword evidence="3" id="KW-1185">Reference proteome</keyword>
<dbReference type="RefSeq" id="WP_007106054.1">
    <property type="nucleotide sequence ID" value="NZ_BAEK01000004.1"/>
</dbReference>
<feature type="coiled-coil region" evidence="1">
    <location>
        <begin position="93"/>
        <end position="141"/>
    </location>
</feature>
<evidence type="ECO:0000313" key="2">
    <source>
        <dbReference type="EMBL" id="GAC03017.1"/>
    </source>
</evidence>
<organism evidence="2 3">
    <name type="scientific">Paraglaciecola agarilytica NO2</name>
    <dbReference type="NCBI Taxonomy" id="1125747"/>
    <lineage>
        <taxon>Bacteria</taxon>
        <taxon>Pseudomonadati</taxon>
        <taxon>Pseudomonadota</taxon>
        <taxon>Gammaproteobacteria</taxon>
        <taxon>Alteromonadales</taxon>
        <taxon>Alteromonadaceae</taxon>
        <taxon>Paraglaciecola</taxon>
    </lineage>
</organism>
<reference evidence="2 3" key="1">
    <citation type="journal article" date="2014" name="Environ. Microbiol.">
        <title>Comparative genomics of the marine bacterial genus Glaciecola reveals the high degree of genomic diversity and genomic characteristic for cold adaptation.</title>
        <authorList>
            <person name="Qin Q.L."/>
            <person name="Xie B.B."/>
            <person name="Yu Y."/>
            <person name="Shu Y.L."/>
            <person name="Rong J.C."/>
            <person name="Zhang Y.J."/>
            <person name="Zhao D.L."/>
            <person name="Chen X.L."/>
            <person name="Zhang X.Y."/>
            <person name="Chen B."/>
            <person name="Zhou B.C."/>
            <person name="Zhang Y.Z."/>
        </authorList>
    </citation>
    <scope>NUCLEOTIDE SEQUENCE [LARGE SCALE GENOMIC DNA]</scope>
    <source>
        <strain evidence="2 3">NO2</strain>
    </source>
</reference>
<evidence type="ECO:0000313" key="3">
    <source>
        <dbReference type="Proteomes" id="UP000008372"/>
    </source>
</evidence>
<sequence length="178" mass="20187">MIDAAELNTTEKQLRDALERLVAQNPTNIGLRQKLKANKLKLVVSNVEKEAGLANGAAKRYPKTKALIESAEANRIHGASNVSDTVIRPHPLYLKAKEDLAKAQKEIKKLNSELGKKEEKLKDYKRRLKSLAVKMHQMTAAMWRHIPEENRHVEIMIDAEETGSKSSVLKFKKREKLD</sequence>
<comment type="caution">
    <text evidence="2">The sequence shown here is derived from an EMBL/GenBank/DDBJ whole genome shotgun (WGS) entry which is preliminary data.</text>
</comment>
<name>A0ABQ0I114_9ALTE</name>